<feature type="signal peptide" evidence="4">
    <location>
        <begin position="1"/>
        <end position="21"/>
    </location>
</feature>
<dbReference type="GO" id="GO:0005739">
    <property type="term" value="C:mitochondrion"/>
    <property type="evidence" value="ECO:0007669"/>
    <property type="project" value="TreeGrafter"/>
</dbReference>
<feature type="domain" description="Coenzyme Q-binding protein COQ10 START" evidence="5">
    <location>
        <begin position="87"/>
        <end position="214"/>
    </location>
</feature>
<comment type="function">
    <text evidence="3">Required for the function of coenzyme Q in the respiratory chain. May serve as a chaperone or may be involved in the transport of Q6 from its site of synthesis to the catalytic sites of the respiratory complexes.</text>
</comment>
<accession>A0A7J7K7C9</accession>
<evidence type="ECO:0000256" key="1">
    <source>
        <dbReference type="ARBA" id="ARBA00006885"/>
    </source>
</evidence>
<dbReference type="EMBL" id="VXIV02001049">
    <property type="protein sequence ID" value="KAF6034542.1"/>
    <property type="molecule type" value="Genomic_DNA"/>
</dbReference>
<dbReference type="Pfam" id="PF03364">
    <property type="entry name" value="Polyketide_cyc"/>
    <property type="match status" value="1"/>
</dbReference>
<dbReference type="PANTHER" id="PTHR12901">
    <property type="entry name" value="SPERM PROTEIN HOMOLOG"/>
    <property type="match status" value="1"/>
</dbReference>
<gene>
    <name evidence="6" type="ORF">EB796_007150</name>
</gene>
<dbReference type="OrthoDB" id="292693at2759"/>
<dbReference type="InterPro" id="IPR044996">
    <property type="entry name" value="COQ10-like"/>
</dbReference>
<comment type="subunit">
    <text evidence="2">Interacts with coenzyme Q.</text>
</comment>
<organism evidence="6 7">
    <name type="scientific">Bugula neritina</name>
    <name type="common">Brown bryozoan</name>
    <name type="synonym">Sertularia neritina</name>
    <dbReference type="NCBI Taxonomy" id="10212"/>
    <lineage>
        <taxon>Eukaryota</taxon>
        <taxon>Metazoa</taxon>
        <taxon>Spiralia</taxon>
        <taxon>Lophotrochozoa</taxon>
        <taxon>Bryozoa</taxon>
        <taxon>Gymnolaemata</taxon>
        <taxon>Cheilostomatida</taxon>
        <taxon>Flustrina</taxon>
        <taxon>Buguloidea</taxon>
        <taxon>Bugulidae</taxon>
        <taxon>Bugula</taxon>
    </lineage>
</organism>
<dbReference type="PANTHER" id="PTHR12901:SF10">
    <property type="entry name" value="COENZYME Q-BINDING PROTEIN COQ10, MITOCHONDRIAL"/>
    <property type="match status" value="1"/>
</dbReference>
<dbReference type="Gene3D" id="3.30.530.20">
    <property type="match status" value="1"/>
</dbReference>
<keyword evidence="7" id="KW-1185">Reference proteome</keyword>
<evidence type="ECO:0000256" key="2">
    <source>
        <dbReference type="ARBA" id="ARBA00011814"/>
    </source>
</evidence>
<dbReference type="InterPro" id="IPR023393">
    <property type="entry name" value="START-like_dom_sf"/>
</dbReference>
<sequence>MSLLVWFNNFNILAFDSLLLSLVVKMRAPYSRLSQLTKVVHSRPPAGVLSANTSVTKITTHRLLVSFTNPFASSNKKQSYSERRLLGYSMDQMYHVVADVDKYREFVPWCVGSEVLERRDNHAKAALQIGFSPLLESYVSTLTLVKPNLVKSVCTEGVLFNQLVTVWRFSPGLPDVSQSCVLDFSVSFEFRSALHSTLSQLFFDEVVKQMVRSFLGRAKTLYGKPSFPHSKPKIFQYNKGNS</sequence>
<evidence type="ECO:0000256" key="4">
    <source>
        <dbReference type="SAM" id="SignalP"/>
    </source>
</evidence>
<evidence type="ECO:0000256" key="3">
    <source>
        <dbReference type="ARBA" id="ARBA00024947"/>
    </source>
</evidence>
<evidence type="ECO:0000259" key="5">
    <source>
        <dbReference type="Pfam" id="PF03364"/>
    </source>
</evidence>
<dbReference type="InterPro" id="IPR005031">
    <property type="entry name" value="COQ10_START"/>
</dbReference>
<evidence type="ECO:0000313" key="6">
    <source>
        <dbReference type="EMBL" id="KAF6034542.1"/>
    </source>
</evidence>
<dbReference type="SUPFAM" id="SSF55961">
    <property type="entry name" value="Bet v1-like"/>
    <property type="match status" value="1"/>
</dbReference>
<comment type="caution">
    <text evidence="6">The sequence shown here is derived from an EMBL/GenBank/DDBJ whole genome shotgun (WGS) entry which is preliminary data.</text>
</comment>
<dbReference type="Proteomes" id="UP000593567">
    <property type="component" value="Unassembled WGS sequence"/>
</dbReference>
<keyword evidence="4" id="KW-0732">Signal</keyword>
<dbReference type="CDD" id="cd07813">
    <property type="entry name" value="COQ10p_like"/>
    <property type="match status" value="1"/>
</dbReference>
<evidence type="ECO:0000313" key="7">
    <source>
        <dbReference type="Proteomes" id="UP000593567"/>
    </source>
</evidence>
<dbReference type="GO" id="GO:0045333">
    <property type="term" value="P:cellular respiration"/>
    <property type="evidence" value="ECO:0007669"/>
    <property type="project" value="InterPro"/>
</dbReference>
<dbReference type="AlphaFoldDB" id="A0A7J7K7C9"/>
<reference evidence="6" key="1">
    <citation type="submission" date="2020-06" db="EMBL/GenBank/DDBJ databases">
        <title>Draft genome of Bugula neritina, a colonial animal packing powerful symbionts and potential medicines.</title>
        <authorList>
            <person name="Rayko M."/>
        </authorList>
    </citation>
    <scope>NUCLEOTIDE SEQUENCE [LARGE SCALE GENOMIC DNA]</scope>
    <source>
        <strain evidence="6">Kwan_BN1</strain>
    </source>
</reference>
<name>A0A7J7K7C9_BUGNE</name>
<protein>
    <submittedName>
        <fullName evidence="6">COQ10A</fullName>
    </submittedName>
</protein>
<comment type="similarity">
    <text evidence="1">Belongs to the COQ10 family.</text>
</comment>
<feature type="chain" id="PRO_5029663541" evidence="4">
    <location>
        <begin position="22"/>
        <end position="242"/>
    </location>
</feature>
<dbReference type="GO" id="GO:0048039">
    <property type="term" value="F:ubiquinone binding"/>
    <property type="evidence" value="ECO:0007669"/>
    <property type="project" value="InterPro"/>
</dbReference>
<proteinExistence type="inferred from homology"/>